<sequence length="189" mass="21056">MPRVSLPITTERLVLRTLLPRDVDDVLAYRSQPDVVRYIPGDPRDREQVADMVAHYGTAGLIDEKRAHLTLAVDRGGRVIGDVMLAFNGPDGADGRQCELGWVFTPDVQGQGYATEAARALLKVAFSELGVHRVWAQLDGENTASARLCERLGMQREAYLVQGSWFKEQWTDLAIYAIRADEWSAEDPS</sequence>
<dbReference type="InterPro" id="IPR000182">
    <property type="entry name" value="GNAT_dom"/>
</dbReference>
<keyword evidence="3" id="KW-1185">Reference proteome</keyword>
<proteinExistence type="predicted"/>
<dbReference type="SUPFAM" id="SSF55729">
    <property type="entry name" value="Acyl-CoA N-acyltransferases (Nat)"/>
    <property type="match status" value="1"/>
</dbReference>
<dbReference type="STRING" id="443156.SAMN04489867_1543"/>
<evidence type="ECO:0000313" key="2">
    <source>
        <dbReference type="EMBL" id="SDP14523.1"/>
    </source>
</evidence>
<dbReference type="PANTHER" id="PTHR43441:SF11">
    <property type="entry name" value="RIBOSOMAL-PROTEIN-SERINE ACETYLTRANSFERASE"/>
    <property type="match status" value="1"/>
</dbReference>
<dbReference type="Proteomes" id="UP000199077">
    <property type="component" value="Chromosome I"/>
</dbReference>
<accession>A0A1H0QAX3</accession>
<evidence type="ECO:0000313" key="3">
    <source>
        <dbReference type="Proteomes" id="UP000199077"/>
    </source>
</evidence>
<dbReference type="RefSeq" id="WP_091783688.1">
    <property type="nucleotide sequence ID" value="NZ_LT629711.1"/>
</dbReference>
<evidence type="ECO:0000259" key="1">
    <source>
        <dbReference type="PROSITE" id="PS51186"/>
    </source>
</evidence>
<dbReference type="Pfam" id="PF13302">
    <property type="entry name" value="Acetyltransf_3"/>
    <property type="match status" value="1"/>
</dbReference>
<dbReference type="EMBL" id="LT629711">
    <property type="protein sequence ID" value="SDP14523.1"/>
    <property type="molecule type" value="Genomic_DNA"/>
</dbReference>
<dbReference type="InterPro" id="IPR051908">
    <property type="entry name" value="Ribosomal_N-acetyltransferase"/>
</dbReference>
<dbReference type="PANTHER" id="PTHR43441">
    <property type="entry name" value="RIBOSOMAL-PROTEIN-SERINE ACETYLTRANSFERASE"/>
    <property type="match status" value="1"/>
</dbReference>
<reference evidence="3" key="1">
    <citation type="submission" date="2016-10" db="EMBL/GenBank/DDBJ databases">
        <authorList>
            <person name="Varghese N."/>
            <person name="Submissions S."/>
        </authorList>
    </citation>
    <scope>NUCLEOTIDE SEQUENCE [LARGE SCALE GENOMIC DNA]</scope>
    <source>
        <strain evidence="3">DSM 22329</strain>
    </source>
</reference>
<gene>
    <name evidence="2" type="ORF">SAMN04489867_1543</name>
</gene>
<name>A0A1H0QAX3_9MICO</name>
<dbReference type="CDD" id="cd04301">
    <property type="entry name" value="NAT_SF"/>
    <property type="match status" value="1"/>
</dbReference>
<organism evidence="2 3">
    <name type="scientific">Pedococcus dokdonensis</name>
    <dbReference type="NCBI Taxonomy" id="443156"/>
    <lineage>
        <taxon>Bacteria</taxon>
        <taxon>Bacillati</taxon>
        <taxon>Actinomycetota</taxon>
        <taxon>Actinomycetes</taxon>
        <taxon>Micrococcales</taxon>
        <taxon>Intrasporangiaceae</taxon>
        <taxon>Pedococcus</taxon>
    </lineage>
</organism>
<dbReference type="GO" id="GO:0005737">
    <property type="term" value="C:cytoplasm"/>
    <property type="evidence" value="ECO:0007669"/>
    <property type="project" value="TreeGrafter"/>
</dbReference>
<protein>
    <submittedName>
        <fullName evidence="2">Protein N-acetyltransferase, RimJ/RimL family</fullName>
    </submittedName>
</protein>
<dbReference type="AlphaFoldDB" id="A0A1H0QAX3"/>
<dbReference type="OrthoDB" id="9132139at2"/>
<feature type="domain" description="N-acetyltransferase" evidence="1">
    <location>
        <begin position="13"/>
        <end position="182"/>
    </location>
</feature>
<dbReference type="PROSITE" id="PS51186">
    <property type="entry name" value="GNAT"/>
    <property type="match status" value="1"/>
</dbReference>
<dbReference type="InterPro" id="IPR016181">
    <property type="entry name" value="Acyl_CoA_acyltransferase"/>
</dbReference>
<dbReference type="GO" id="GO:1990189">
    <property type="term" value="F:protein N-terminal-serine acetyltransferase activity"/>
    <property type="evidence" value="ECO:0007669"/>
    <property type="project" value="TreeGrafter"/>
</dbReference>
<dbReference type="Gene3D" id="3.40.630.30">
    <property type="match status" value="1"/>
</dbReference>
<dbReference type="GO" id="GO:0008999">
    <property type="term" value="F:protein-N-terminal-alanine acetyltransferase activity"/>
    <property type="evidence" value="ECO:0007669"/>
    <property type="project" value="TreeGrafter"/>
</dbReference>
<keyword evidence="2" id="KW-0808">Transferase</keyword>